<evidence type="ECO:0000313" key="11">
    <source>
        <dbReference type="EMBL" id="THH17673.1"/>
    </source>
</evidence>
<keyword evidence="8" id="KW-0675">Receptor</keyword>
<dbReference type="CDD" id="cd14966">
    <property type="entry name" value="7tmD_STE3"/>
    <property type="match status" value="1"/>
</dbReference>
<evidence type="ECO:0000256" key="4">
    <source>
        <dbReference type="ARBA" id="ARBA00022692"/>
    </source>
</evidence>
<evidence type="ECO:0000256" key="5">
    <source>
        <dbReference type="ARBA" id="ARBA00022989"/>
    </source>
</evidence>
<dbReference type="GO" id="GO:0004934">
    <property type="term" value="F:mating-type alpha-factor pheromone receptor activity"/>
    <property type="evidence" value="ECO:0007669"/>
    <property type="project" value="InterPro"/>
</dbReference>
<keyword evidence="12" id="KW-1185">Reference proteome</keyword>
<evidence type="ECO:0000256" key="10">
    <source>
        <dbReference type="SAM" id="Phobius"/>
    </source>
</evidence>
<dbReference type="PANTHER" id="PTHR28097">
    <property type="entry name" value="PHEROMONE A FACTOR RECEPTOR"/>
    <property type="match status" value="1"/>
</dbReference>
<evidence type="ECO:0000256" key="1">
    <source>
        <dbReference type="ARBA" id="ARBA00004141"/>
    </source>
</evidence>
<dbReference type="GO" id="GO:0000750">
    <property type="term" value="P:pheromone-dependent signal transduction involved in conjugation with cellular fusion"/>
    <property type="evidence" value="ECO:0007669"/>
    <property type="project" value="TreeGrafter"/>
</dbReference>
<dbReference type="InterPro" id="IPR000481">
    <property type="entry name" value="GPCR_Pheromne_B_alpha_rcpt"/>
</dbReference>
<reference evidence="11 12" key="1">
    <citation type="submission" date="2019-02" db="EMBL/GenBank/DDBJ databases">
        <title>Genome sequencing of the rare red list fungi Bondarzewia mesenterica.</title>
        <authorList>
            <person name="Buettner E."/>
            <person name="Kellner H."/>
        </authorList>
    </citation>
    <scope>NUCLEOTIDE SEQUENCE [LARGE SCALE GENOMIC DNA]</scope>
    <source>
        <strain evidence="11 12">DSM 108281</strain>
    </source>
</reference>
<sequence>MSDPSYPVFPVFTIIGFIIVLIPLPWHLQAWNSGTCLYIVWTAIACLNQFVNSLVWHGNAIDHAPIWCDISTRLIIGIAVAIPSASLCINRRLYKIASMQSASITRRDKQRAVIIDIAIGMGIPVIQMALQYVVQGHRYNIFEDIGCFPTTYNTPLAYPLVVMWPVVIGLVSAVYCLLTLRAFLKRRAQFSQLISTHSSLTINRYFRLMALASADLLFTVPYSLYGLYLNLTSSPLFPWRGWADTHFQFSRVLLIPSSAWHSNHSFAFGLELSRWIVPVCAIVFFAFFGFAEEACRNYCRLFALCGRHLRLWPGSRTRASRGYPDATSSTSTIVSGSLPIYVPRLLPDHQYFDSSIYHTKFEKTLTLQTTTSVTTVYDRNSK</sequence>
<organism evidence="11 12">
    <name type="scientific">Bondarzewia mesenterica</name>
    <dbReference type="NCBI Taxonomy" id="1095465"/>
    <lineage>
        <taxon>Eukaryota</taxon>
        <taxon>Fungi</taxon>
        <taxon>Dikarya</taxon>
        <taxon>Basidiomycota</taxon>
        <taxon>Agaricomycotina</taxon>
        <taxon>Agaricomycetes</taxon>
        <taxon>Russulales</taxon>
        <taxon>Bondarzewiaceae</taxon>
        <taxon>Bondarzewia</taxon>
    </lineage>
</organism>
<keyword evidence="6" id="KW-0297">G-protein coupled receptor</keyword>
<evidence type="ECO:0000256" key="2">
    <source>
        <dbReference type="ARBA" id="ARBA00011085"/>
    </source>
</evidence>
<evidence type="ECO:0000313" key="12">
    <source>
        <dbReference type="Proteomes" id="UP000310158"/>
    </source>
</evidence>
<dbReference type="PANTHER" id="PTHR28097:SF1">
    <property type="entry name" value="PHEROMONE A FACTOR RECEPTOR"/>
    <property type="match status" value="1"/>
</dbReference>
<dbReference type="InterPro" id="IPR001499">
    <property type="entry name" value="GPCR_STE3"/>
</dbReference>
<feature type="transmembrane region" description="Helical" evidence="10">
    <location>
        <begin position="70"/>
        <end position="90"/>
    </location>
</feature>
<keyword evidence="4 10" id="KW-0812">Transmembrane</keyword>
<protein>
    <submittedName>
        <fullName evidence="11">Uncharacterized protein</fullName>
    </submittedName>
</protein>
<comment type="subcellular location">
    <subcellularLocation>
        <location evidence="1">Membrane</location>
        <topology evidence="1">Multi-pass membrane protein</topology>
    </subcellularLocation>
</comment>
<feature type="transmembrane region" description="Helical" evidence="10">
    <location>
        <begin position="36"/>
        <end position="58"/>
    </location>
</feature>
<keyword evidence="5 10" id="KW-1133">Transmembrane helix</keyword>
<comment type="caution">
    <text evidence="11">The sequence shown here is derived from an EMBL/GenBank/DDBJ whole genome shotgun (WGS) entry which is preliminary data.</text>
</comment>
<proteinExistence type="inferred from homology"/>
<evidence type="ECO:0000256" key="7">
    <source>
        <dbReference type="ARBA" id="ARBA00023136"/>
    </source>
</evidence>
<feature type="transmembrane region" description="Helical" evidence="10">
    <location>
        <begin position="205"/>
        <end position="228"/>
    </location>
</feature>
<dbReference type="PRINTS" id="PR00899">
    <property type="entry name" value="GPCRSTE3"/>
</dbReference>
<dbReference type="Pfam" id="PF02076">
    <property type="entry name" value="STE3"/>
    <property type="match status" value="1"/>
</dbReference>
<dbReference type="PRINTS" id="PR00901">
    <property type="entry name" value="PHEROMONEBAR"/>
</dbReference>
<accession>A0A4V3XFI8</accession>
<keyword evidence="7 10" id="KW-0472">Membrane</keyword>
<dbReference type="Proteomes" id="UP000310158">
    <property type="component" value="Unassembled WGS sequence"/>
</dbReference>
<evidence type="ECO:0000256" key="8">
    <source>
        <dbReference type="ARBA" id="ARBA00023170"/>
    </source>
</evidence>
<feature type="transmembrane region" description="Helical" evidence="10">
    <location>
        <begin position="272"/>
        <end position="291"/>
    </location>
</feature>
<feature type="transmembrane region" description="Helical" evidence="10">
    <location>
        <begin position="111"/>
        <end position="134"/>
    </location>
</feature>
<comment type="similarity">
    <text evidence="2">Belongs to the G-protein coupled receptor 4 family.</text>
</comment>
<evidence type="ECO:0000256" key="6">
    <source>
        <dbReference type="ARBA" id="ARBA00023040"/>
    </source>
</evidence>
<dbReference type="AlphaFoldDB" id="A0A4V3XFI8"/>
<evidence type="ECO:0000256" key="3">
    <source>
        <dbReference type="ARBA" id="ARBA00022507"/>
    </source>
</evidence>
<feature type="transmembrane region" description="Helical" evidence="10">
    <location>
        <begin position="6"/>
        <end position="24"/>
    </location>
</feature>
<dbReference type="GO" id="GO:0005886">
    <property type="term" value="C:plasma membrane"/>
    <property type="evidence" value="ECO:0007669"/>
    <property type="project" value="TreeGrafter"/>
</dbReference>
<dbReference type="OrthoDB" id="2874149at2759"/>
<keyword evidence="3" id="KW-0589">Pheromone response</keyword>
<evidence type="ECO:0000256" key="9">
    <source>
        <dbReference type="ARBA" id="ARBA00023224"/>
    </source>
</evidence>
<keyword evidence="9" id="KW-0807">Transducer</keyword>
<gene>
    <name evidence="11" type="ORF">EW146_g3177</name>
</gene>
<name>A0A4V3XFI8_9AGAM</name>
<feature type="transmembrane region" description="Helical" evidence="10">
    <location>
        <begin position="162"/>
        <end position="184"/>
    </location>
</feature>
<dbReference type="EMBL" id="SGPL01000101">
    <property type="protein sequence ID" value="THH17673.1"/>
    <property type="molecule type" value="Genomic_DNA"/>
</dbReference>